<dbReference type="KEGG" id="hhy:Halhy_2536"/>
<accession>F4KYK3</accession>
<dbReference type="RefSeq" id="WP_013764958.1">
    <property type="nucleotide sequence ID" value="NC_015510.1"/>
</dbReference>
<dbReference type="CDD" id="cd00158">
    <property type="entry name" value="RHOD"/>
    <property type="match status" value="1"/>
</dbReference>
<dbReference type="InterPro" id="IPR001763">
    <property type="entry name" value="Rhodanese-like_dom"/>
</dbReference>
<dbReference type="PANTHER" id="PTHR43031:SF1">
    <property type="entry name" value="PYRIDINE NUCLEOTIDE-DISULPHIDE OXIDOREDUCTASE"/>
    <property type="match status" value="1"/>
</dbReference>
<feature type="domain" description="Rhodanese" evidence="1">
    <location>
        <begin position="29"/>
        <end position="109"/>
    </location>
</feature>
<dbReference type="InterPro" id="IPR036873">
    <property type="entry name" value="Rhodanese-like_dom_sf"/>
</dbReference>
<dbReference type="eggNOG" id="COG0607">
    <property type="taxonomic scope" value="Bacteria"/>
</dbReference>
<sequence>MSFFQSLFGTAEKKYQDIPADEFLKLSENTKDVVLLDVRTPAEFAGGKLKGAINIDIFARDFQSKIAKLDKDKTYLVYCRSGNRSGQACNTMAGLGFTKLYNLAGGVISM</sequence>
<protein>
    <submittedName>
        <fullName evidence="2">Rhodanese-like protein</fullName>
    </submittedName>
</protein>
<dbReference type="Pfam" id="PF00581">
    <property type="entry name" value="Rhodanese"/>
    <property type="match status" value="1"/>
</dbReference>
<gene>
    <name evidence="2" type="ordered locus">Halhy_2536</name>
</gene>
<dbReference type="SMART" id="SM00450">
    <property type="entry name" value="RHOD"/>
    <property type="match status" value="1"/>
</dbReference>
<dbReference type="OrthoDB" id="9808735at2"/>
<dbReference type="EMBL" id="CP002691">
    <property type="protein sequence ID" value="AEE50409.1"/>
    <property type="molecule type" value="Genomic_DNA"/>
</dbReference>
<reference key="2">
    <citation type="submission" date="2011-04" db="EMBL/GenBank/DDBJ databases">
        <title>Complete sequence of chromosome of Haliscomenobacter hydrossis DSM 1100.</title>
        <authorList>
            <consortium name="US DOE Joint Genome Institute (JGI-PGF)"/>
            <person name="Lucas S."/>
            <person name="Han J."/>
            <person name="Lapidus A."/>
            <person name="Bruce D."/>
            <person name="Goodwin L."/>
            <person name="Pitluck S."/>
            <person name="Peters L."/>
            <person name="Kyrpides N."/>
            <person name="Mavromatis K."/>
            <person name="Ivanova N."/>
            <person name="Ovchinnikova G."/>
            <person name="Pagani I."/>
            <person name="Daligault H."/>
            <person name="Detter J.C."/>
            <person name="Han C."/>
            <person name="Land M."/>
            <person name="Hauser L."/>
            <person name="Markowitz V."/>
            <person name="Cheng J.-F."/>
            <person name="Hugenholtz P."/>
            <person name="Woyke T."/>
            <person name="Wu D."/>
            <person name="Verbarg S."/>
            <person name="Frueling A."/>
            <person name="Brambilla E."/>
            <person name="Klenk H.-P."/>
            <person name="Eisen J.A."/>
        </authorList>
    </citation>
    <scope>NUCLEOTIDE SEQUENCE</scope>
    <source>
        <strain>DSM 1100</strain>
    </source>
</reference>
<organism evidence="2 3">
    <name type="scientific">Haliscomenobacter hydrossis (strain ATCC 27775 / DSM 1100 / LMG 10767 / O)</name>
    <dbReference type="NCBI Taxonomy" id="760192"/>
    <lineage>
        <taxon>Bacteria</taxon>
        <taxon>Pseudomonadati</taxon>
        <taxon>Bacteroidota</taxon>
        <taxon>Saprospiria</taxon>
        <taxon>Saprospirales</taxon>
        <taxon>Haliscomenobacteraceae</taxon>
        <taxon>Haliscomenobacter</taxon>
    </lineage>
</organism>
<dbReference type="SUPFAM" id="SSF52821">
    <property type="entry name" value="Rhodanese/Cell cycle control phosphatase"/>
    <property type="match status" value="1"/>
</dbReference>
<evidence type="ECO:0000313" key="2">
    <source>
        <dbReference type="EMBL" id="AEE50409.1"/>
    </source>
</evidence>
<name>F4KYK3_HALH1</name>
<dbReference type="PROSITE" id="PS50206">
    <property type="entry name" value="RHODANESE_3"/>
    <property type="match status" value="1"/>
</dbReference>
<reference evidence="2 3" key="1">
    <citation type="journal article" date="2011" name="Stand. Genomic Sci.">
        <title>Complete genome sequence of Haliscomenobacter hydrossis type strain (O).</title>
        <authorList>
            <consortium name="US DOE Joint Genome Institute (JGI-PGF)"/>
            <person name="Daligault H."/>
            <person name="Lapidus A."/>
            <person name="Zeytun A."/>
            <person name="Nolan M."/>
            <person name="Lucas S."/>
            <person name="Del Rio T.G."/>
            <person name="Tice H."/>
            <person name="Cheng J.F."/>
            <person name="Tapia R."/>
            <person name="Han C."/>
            <person name="Goodwin L."/>
            <person name="Pitluck S."/>
            <person name="Liolios K."/>
            <person name="Pagani I."/>
            <person name="Ivanova N."/>
            <person name="Huntemann M."/>
            <person name="Mavromatis K."/>
            <person name="Mikhailova N."/>
            <person name="Pati A."/>
            <person name="Chen A."/>
            <person name="Palaniappan K."/>
            <person name="Land M."/>
            <person name="Hauser L."/>
            <person name="Brambilla E.M."/>
            <person name="Rohde M."/>
            <person name="Verbarg S."/>
            <person name="Goker M."/>
            <person name="Bristow J."/>
            <person name="Eisen J.A."/>
            <person name="Markowitz V."/>
            <person name="Hugenholtz P."/>
            <person name="Kyrpides N.C."/>
            <person name="Klenk H.P."/>
            <person name="Woyke T."/>
        </authorList>
    </citation>
    <scope>NUCLEOTIDE SEQUENCE [LARGE SCALE GENOMIC DNA]</scope>
    <source>
        <strain evidence="3">ATCC 27775 / DSM 1100 / LMG 10767 / O</strain>
    </source>
</reference>
<proteinExistence type="predicted"/>
<evidence type="ECO:0000313" key="3">
    <source>
        <dbReference type="Proteomes" id="UP000008461"/>
    </source>
</evidence>
<dbReference type="STRING" id="760192.Halhy_2536"/>
<dbReference type="PANTHER" id="PTHR43031">
    <property type="entry name" value="FAD-DEPENDENT OXIDOREDUCTASE"/>
    <property type="match status" value="1"/>
</dbReference>
<dbReference type="InterPro" id="IPR050229">
    <property type="entry name" value="GlpE_sulfurtransferase"/>
</dbReference>
<dbReference type="Gene3D" id="3.40.250.10">
    <property type="entry name" value="Rhodanese-like domain"/>
    <property type="match status" value="1"/>
</dbReference>
<dbReference type="Proteomes" id="UP000008461">
    <property type="component" value="Chromosome"/>
</dbReference>
<keyword evidence="3" id="KW-1185">Reference proteome</keyword>
<dbReference type="HOGENOM" id="CLU_089574_13_2_10"/>
<dbReference type="AlphaFoldDB" id="F4KYK3"/>
<evidence type="ECO:0000259" key="1">
    <source>
        <dbReference type="PROSITE" id="PS50206"/>
    </source>
</evidence>